<reference evidence="2" key="1">
    <citation type="journal article" date="2023" name="Nat. Plants">
        <title>Single-cell RNA sequencing provides a high-resolution roadmap for understanding the multicellular compartmentation of specialized metabolism.</title>
        <authorList>
            <person name="Sun S."/>
            <person name="Shen X."/>
            <person name="Li Y."/>
            <person name="Li Y."/>
            <person name="Wang S."/>
            <person name="Li R."/>
            <person name="Zhang H."/>
            <person name="Shen G."/>
            <person name="Guo B."/>
            <person name="Wei J."/>
            <person name="Xu J."/>
            <person name="St-Pierre B."/>
            <person name="Chen S."/>
            <person name="Sun C."/>
        </authorList>
    </citation>
    <scope>NUCLEOTIDE SEQUENCE [LARGE SCALE GENOMIC DNA]</scope>
</reference>
<comment type="caution">
    <text evidence="1">The sequence shown here is derived from an EMBL/GenBank/DDBJ whole genome shotgun (WGS) entry which is preliminary data.</text>
</comment>
<dbReference type="Proteomes" id="UP001060085">
    <property type="component" value="Linkage Group LG08"/>
</dbReference>
<keyword evidence="2" id="KW-1185">Reference proteome</keyword>
<name>A0ACB9ZR35_CATRO</name>
<evidence type="ECO:0000313" key="2">
    <source>
        <dbReference type="Proteomes" id="UP001060085"/>
    </source>
</evidence>
<organism evidence="1 2">
    <name type="scientific">Catharanthus roseus</name>
    <name type="common">Madagascar periwinkle</name>
    <name type="synonym">Vinca rosea</name>
    <dbReference type="NCBI Taxonomy" id="4058"/>
    <lineage>
        <taxon>Eukaryota</taxon>
        <taxon>Viridiplantae</taxon>
        <taxon>Streptophyta</taxon>
        <taxon>Embryophyta</taxon>
        <taxon>Tracheophyta</taxon>
        <taxon>Spermatophyta</taxon>
        <taxon>Magnoliopsida</taxon>
        <taxon>eudicotyledons</taxon>
        <taxon>Gunneridae</taxon>
        <taxon>Pentapetalae</taxon>
        <taxon>asterids</taxon>
        <taxon>lamiids</taxon>
        <taxon>Gentianales</taxon>
        <taxon>Apocynaceae</taxon>
        <taxon>Rauvolfioideae</taxon>
        <taxon>Vinceae</taxon>
        <taxon>Catharanthinae</taxon>
        <taxon>Catharanthus</taxon>
    </lineage>
</organism>
<sequence length="100" mass="11159">MEEALKNKFEGFGDQGEASNFFSICSISKDLSRKQLEGENWLSVGEGHPIADGSLAPTIAGVLLFSLCFQFLIKILIDLCNSQLKDWQGNSKMLLEMWKT</sequence>
<evidence type="ECO:0000313" key="1">
    <source>
        <dbReference type="EMBL" id="KAI5649407.1"/>
    </source>
</evidence>
<protein>
    <submittedName>
        <fullName evidence="1">Uncharacterized protein</fullName>
    </submittedName>
</protein>
<gene>
    <name evidence="1" type="ORF">M9H77_35412</name>
</gene>
<dbReference type="EMBL" id="CM044708">
    <property type="protein sequence ID" value="KAI5649407.1"/>
    <property type="molecule type" value="Genomic_DNA"/>
</dbReference>
<proteinExistence type="predicted"/>
<accession>A0ACB9ZR35</accession>